<dbReference type="EMBL" id="CT573213">
    <property type="protein sequence ID" value="CAJ59484.1"/>
    <property type="molecule type" value="Genomic_DNA"/>
</dbReference>
<reference evidence="1 2" key="1">
    <citation type="journal article" date="2007" name="Genome Res.">
        <title>Genome characteristics of facultatively symbiotic Frankia sp. strains reflect host range and host plant biogeography.</title>
        <authorList>
            <person name="Normand P."/>
            <person name="Lapierre P."/>
            <person name="Tisa L.S."/>
            <person name="Gogarten J.P."/>
            <person name="Alloisio N."/>
            <person name="Bagnarol E."/>
            <person name="Bassi C.A."/>
            <person name="Berry A.M."/>
            <person name="Bickhart D.M."/>
            <person name="Choisne N."/>
            <person name="Couloux A."/>
            <person name="Cournoyer B."/>
            <person name="Cruveiller S."/>
            <person name="Daubin V."/>
            <person name="Demange N."/>
            <person name="Francino M.P."/>
            <person name="Goltsman E."/>
            <person name="Huang Y."/>
            <person name="Kopp O.R."/>
            <person name="Labarre L."/>
            <person name="Lapidus A."/>
            <person name="Lavire C."/>
            <person name="Marechal J."/>
            <person name="Martinez M."/>
            <person name="Mastronunzio J.E."/>
            <person name="Mullin B.C."/>
            <person name="Niemann J."/>
            <person name="Pujic P."/>
            <person name="Rawnsley T."/>
            <person name="Rouy Z."/>
            <person name="Schenowitz C."/>
            <person name="Sellstedt A."/>
            <person name="Tavares F."/>
            <person name="Tomkins J.P."/>
            <person name="Vallenet D."/>
            <person name="Valverde C."/>
            <person name="Wall L.G."/>
            <person name="Wang Y."/>
            <person name="Medigue C."/>
            <person name="Benson D.R."/>
        </authorList>
    </citation>
    <scope>NUCLEOTIDE SEQUENCE [LARGE SCALE GENOMIC DNA]</scope>
    <source>
        <strain evidence="2">DSM 45986 / CECT 9034 / ACN14a</strain>
    </source>
</reference>
<dbReference type="Proteomes" id="UP000000657">
    <property type="component" value="Chromosome"/>
</dbReference>
<dbReference type="AlphaFoldDB" id="Q0RSH8"/>
<proteinExistence type="predicted"/>
<gene>
    <name evidence="1" type="ordered locus">FRAAL0815</name>
</gene>
<sequence>MDLFTNSMWGMTKIDGPTLE</sequence>
<dbReference type="HOGENOM" id="CLU_3428199_0_0_11"/>
<keyword evidence="2" id="KW-1185">Reference proteome</keyword>
<evidence type="ECO:0000313" key="1">
    <source>
        <dbReference type="EMBL" id="CAJ59484.1"/>
    </source>
</evidence>
<evidence type="ECO:0000313" key="2">
    <source>
        <dbReference type="Proteomes" id="UP000000657"/>
    </source>
</evidence>
<dbReference type="KEGG" id="fal:FRAAL0815"/>
<name>Q0RSH8_FRAAA</name>
<protein>
    <submittedName>
        <fullName evidence="1">Uncharacterized protein</fullName>
    </submittedName>
</protein>
<organism evidence="1 2">
    <name type="scientific">Frankia alni (strain DSM 45986 / CECT 9034 / ACN14a)</name>
    <dbReference type="NCBI Taxonomy" id="326424"/>
    <lineage>
        <taxon>Bacteria</taxon>
        <taxon>Bacillati</taxon>
        <taxon>Actinomycetota</taxon>
        <taxon>Actinomycetes</taxon>
        <taxon>Frankiales</taxon>
        <taxon>Frankiaceae</taxon>
        <taxon>Frankia</taxon>
    </lineage>
</organism>
<accession>Q0RSH8</accession>